<dbReference type="CDD" id="cd02440">
    <property type="entry name" value="AdoMet_MTases"/>
    <property type="match status" value="1"/>
</dbReference>
<organism evidence="2 3">
    <name type="scientific">Gracilariopsis chorda</name>
    <dbReference type="NCBI Taxonomy" id="448386"/>
    <lineage>
        <taxon>Eukaryota</taxon>
        <taxon>Rhodophyta</taxon>
        <taxon>Florideophyceae</taxon>
        <taxon>Rhodymeniophycidae</taxon>
        <taxon>Gracilariales</taxon>
        <taxon>Gracilariaceae</taxon>
        <taxon>Gracilariopsis</taxon>
    </lineage>
</organism>
<keyword evidence="3" id="KW-1185">Reference proteome</keyword>
<keyword evidence="2" id="KW-0808">Transferase</keyword>
<keyword evidence="2" id="KW-0489">Methyltransferase</keyword>
<proteinExistence type="predicted"/>
<feature type="domain" description="Methyltransferase" evidence="1">
    <location>
        <begin position="290"/>
        <end position="395"/>
    </location>
</feature>
<dbReference type="EMBL" id="NBIV01000134">
    <property type="protein sequence ID" value="PXF43194.1"/>
    <property type="molecule type" value="Genomic_DNA"/>
</dbReference>
<evidence type="ECO:0000313" key="3">
    <source>
        <dbReference type="Proteomes" id="UP000247409"/>
    </source>
</evidence>
<dbReference type="GO" id="GO:0032259">
    <property type="term" value="P:methylation"/>
    <property type="evidence" value="ECO:0007669"/>
    <property type="project" value="UniProtKB-KW"/>
</dbReference>
<protein>
    <submittedName>
        <fullName evidence="2">Putative methyltransferase sll0829</fullName>
    </submittedName>
</protein>
<dbReference type="InterPro" id="IPR041698">
    <property type="entry name" value="Methyltransf_25"/>
</dbReference>
<evidence type="ECO:0000259" key="1">
    <source>
        <dbReference type="Pfam" id="PF13649"/>
    </source>
</evidence>
<dbReference type="OrthoDB" id="5757at2759"/>
<dbReference type="InterPro" id="IPR050508">
    <property type="entry name" value="Methyltransf_Superfamily"/>
</dbReference>
<dbReference type="Proteomes" id="UP000247409">
    <property type="component" value="Unassembled WGS sequence"/>
</dbReference>
<dbReference type="STRING" id="448386.A0A2V3IM86"/>
<dbReference type="AlphaFoldDB" id="A0A2V3IM86"/>
<dbReference type="Pfam" id="PF13649">
    <property type="entry name" value="Methyltransf_25"/>
    <property type="match status" value="1"/>
</dbReference>
<reference evidence="2 3" key="1">
    <citation type="journal article" date="2018" name="Mol. Biol. Evol.">
        <title>Analysis of the draft genome of the red seaweed Gracilariopsis chorda provides insights into genome size evolution in Rhodophyta.</title>
        <authorList>
            <person name="Lee J."/>
            <person name="Yang E.C."/>
            <person name="Graf L."/>
            <person name="Yang J.H."/>
            <person name="Qiu H."/>
            <person name="Zel Zion U."/>
            <person name="Chan C.X."/>
            <person name="Stephens T.G."/>
            <person name="Weber A.P.M."/>
            <person name="Boo G.H."/>
            <person name="Boo S.M."/>
            <person name="Kim K.M."/>
            <person name="Shin Y."/>
            <person name="Jung M."/>
            <person name="Lee S.J."/>
            <person name="Yim H.S."/>
            <person name="Lee J.H."/>
            <person name="Bhattacharya D."/>
            <person name="Yoon H.S."/>
        </authorList>
    </citation>
    <scope>NUCLEOTIDE SEQUENCE [LARGE SCALE GENOMIC DNA]</scope>
    <source>
        <strain evidence="2 3">SKKU-2015</strain>
        <tissue evidence="2">Whole body</tissue>
    </source>
</reference>
<dbReference type="PANTHER" id="PTHR42912">
    <property type="entry name" value="METHYLTRANSFERASE"/>
    <property type="match status" value="1"/>
</dbReference>
<sequence length="465" mass="53144">MSVASSLRRYAASRFLNVHASPKSFRNRSAVAIRLQHVAPPPLNSSNGKAACTPALKPGISDDTYFPPNENILFWRHFVTPQRPTETAARLRRHVDHVFYTSRKNPSSILYWLHAFARLAFFNNVFSSLGHTFLAMRLYDAPLSTRLLAFPINHADELLHVFKQDYDNIRTGTYNMPWDVSLTHRQSSPFFILRQILALAAEAPRVLSKTVEKESSNSNWLHSKLFPHYYSQTFHHQTDGWLSSSSADVYEVSTESLFRGTQDAMQRTVLKAISLFVQSYHRNQSKLTMLDLGAGTGRFSTFVRDNWPHAHYILADLSPFYLQKARENMSYWQRKRASSHLGPGSVRFMQANAEDLPLEKGSVDILYAVYLFHELPPHARQKVVLEAARILRPGGLFIIADSVQFGDRLHRDSALGNFERLNEPWFSSFIELDLGKLVCKDGMFTPYVKEVASMTKMLSFRRLGV</sequence>
<gene>
    <name evidence="2" type="ORF">BWQ96_07069</name>
</gene>
<dbReference type="GO" id="GO:0008168">
    <property type="term" value="F:methyltransferase activity"/>
    <property type="evidence" value="ECO:0007669"/>
    <property type="project" value="UniProtKB-KW"/>
</dbReference>
<comment type="caution">
    <text evidence="2">The sequence shown here is derived from an EMBL/GenBank/DDBJ whole genome shotgun (WGS) entry which is preliminary data.</text>
</comment>
<accession>A0A2V3IM86</accession>
<name>A0A2V3IM86_9FLOR</name>
<dbReference type="PANTHER" id="PTHR42912:SF81">
    <property type="entry name" value="METHYLTRANSFERASE DOMAIN-CONTAINING PROTEIN"/>
    <property type="match status" value="1"/>
</dbReference>
<dbReference type="Gene3D" id="3.40.50.150">
    <property type="entry name" value="Vaccinia Virus protein VP39"/>
    <property type="match status" value="1"/>
</dbReference>
<dbReference type="SUPFAM" id="SSF53335">
    <property type="entry name" value="S-adenosyl-L-methionine-dependent methyltransferases"/>
    <property type="match status" value="1"/>
</dbReference>
<dbReference type="InterPro" id="IPR029063">
    <property type="entry name" value="SAM-dependent_MTases_sf"/>
</dbReference>
<evidence type="ECO:0000313" key="2">
    <source>
        <dbReference type="EMBL" id="PXF43194.1"/>
    </source>
</evidence>